<feature type="transmembrane region" description="Helical" evidence="1">
    <location>
        <begin position="221"/>
        <end position="240"/>
    </location>
</feature>
<dbReference type="Proteomes" id="UP001524547">
    <property type="component" value="Unassembled WGS sequence"/>
</dbReference>
<keyword evidence="3" id="KW-1185">Reference proteome</keyword>
<gene>
    <name evidence="2" type="ORF">NFI88_03575</name>
</gene>
<evidence type="ECO:0000313" key="3">
    <source>
        <dbReference type="Proteomes" id="UP001524547"/>
    </source>
</evidence>
<organism evidence="2 3">
    <name type="scientific">Rhizosaccharibacter radicis</name>
    <dbReference type="NCBI Taxonomy" id="2782605"/>
    <lineage>
        <taxon>Bacteria</taxon>
        <taxon>Pseudomonadati</taxon>
        <taxon>Pseudomonadota</taxon>
        <taxon>Alphaproteobacteria</taxon>
        <taxon>Acetobacterales</taxon>
        <taxon>Acetobacteraceae</taxon>
        <taxon>Rhizosaccharibacter</taxon>
    </lineage>
</organism>
<keyword evidence="1" id="KW-0812">Transmembrane</keyword>
<dbReference type="RefSeq" id="WP_422918656.1">
    <property type="nucleotide sequence ID" value="NZ_JAMZEJ010000002.1"/>
</dbReference>
<name>A0ABT1VU90_9PROT</name>
<feature type="transmembrane region" description="Helical" evidence="1">
    <location>
        <begin position="182"/>
        <end position="209"/>
    </location>
</feature>
<dbReference type="EMBL" id="JAMZEJ010000002">
    <property type="protein sequence ID" value="MCQ8239920.1"/>
    <property type="molecule type" value="Genomic_DNA"/>
</dbReference>
<reference evidence="2 3" key="1">
    <citation type="submission" date="2022-06" db="EMBL/GenBank/DDBJ databases">
        <title>Rhizosaccharibacter gen. nov. sp. nov. KSS12, endophytic bacteria isolated from sugarcane.</title>
        <authorList>
            <person name="Pitiwittayakul N."/>
        </authorList>
    </citation>
    <scope>NUCLEOTIDE SEQUENCE [LARGE SCALE GENOMIC DNA]</scope>
    <source>
        <strain evidence="2 3">KSS12</strain>
    </source>
</reference>
<proteinExistence type="predicted"/>
<keyword evidence="1" id="KW-1133">Transmembrane helix</keyword>
<feature type="transmembrane region" description="Helical" evidence="1">
    <location>
        <begin position="91"/>
        <end position="113"/>
    </location>
</feature>
<feature type="transmembrane region" description="Helical" evidence="1">
    <location>
        <begin position="310"/>
        <end position="328"/>
    </location>
</feature>
<evidence type="ECO:0000256" key="1">
    <source>
        <dbReference type="SAM" id="Phobius"/>
    </source>
</evidence>
<accession>A0ABT1VU90</accession>
<evidence type="ECO:0008006" key="4">
    <source>
        <dbReference type="Google" id="ProtNLM"/>
    </source>
</evidence>
<feature type="transmembrane region" description="Helical" evidence="1">
    <location>
        <begin position="348"/>
        <end position="367"/>
    </location>
</feature>
<keyword evidence="1" id="KW-0472">Membrane</keyword>
<comment type="caution">
    <text evidence="2">The sequence shown here is derived from an EMBL/GenBank/DDBJ whole genome shotgun (WGS) entry which is preliminary data.</text>
</comment>
<protein>
    <recommendedName>
        <fullName evidence="4">Glycosyltransferase RgtA/B/C/D-like domain-containing protein</fullName>
    </recommendedName>
</protein>
<feature type="transmembrane region" description="Helical" evidence="1">
    <location>
        <begin position="142"/>
        <end position="162"/>
    </location>
</feature>
<sequence>MHRCLRLVAAAIVALFCLAPVLGHPGWPYNHDGLRFLLRIAEIGGQWRAGHPIPIWSNVAQHDLGSPGPALYHKLFSYVGAALVPVLRDPKAVVCATLFLFMVLGFLGMAAALRAAAARRHLPIECLCGTVAITSNYAFTDWLIRGAVAEFAAFCLLPWFFAWGFRWLRAGVPSRWIGPLMWLLWLAHSAIATFSWIFLLPCAAIAAIVQRRRVTSAFRPMTAAVLWFAVLLAPFVAAAIPMMRWAQVSNLVAFLNPTNTHQPFIRIFRDTAWQWGGIYTRFTLQLDPVLIGVLFLLPAALLVPGRQRAPAALCLIPALLTLLLQLRLAVPFFRVVPGFEYIQFSWRLLTFLTVSLSVGLGVLLLTLEAGLRNKFPRTWRPTMAAVLCAILLAHLPERPRAPGADQPWFGPGVLRIAATGVAPNPMSAEPPEYLPRGLSDTGDPHDHARIGIASGLCELAPTVGPAVEVGKLHFRLGCPSGREVAVRQFLAPGMRMLDAEGRVVPVHRTCDDARIRIIGESLDLTLIMPTIGRALKDWWRDGGAYRSCTP</sequence>
<feature type="transmembrane region" description="Helical" evidence="1">
    <location>
        <begin position="282"/>
        <end position="303"/>
    </location>
</feature>
<evidence type="ECO:0000313" key="2">
    <source>
        <dbReference type="EMBL" id="MCQ8239920.1"/>
    </source>
</evidence>